<reference evidence="1" key="1">
    <citation type="submission" date="2021-06" db="EMBL/GenBank/DDBJ databases">
        <title>Complete genome sequence of Nocardioides sp. G188.</title>
        <authorList>
            <person name="Im W.-T."/>
        </authorList>
    </citation>
    <scope>NUCLEOTIDE SEQUENCE</scope>
    <source>
        <strain evidence="1">G188</strain>
    </source>
</reference>
<evidence type="ECO:0000313" key="1">
    <source>
        <dbReference type="EMBL" id="QWZ09714.1"/>
    </source>
</evidence>
<dbReference type="KEGG" id="nps:KRR39_08235"/>
<dbReference type="Proteomes" id="UP000683575">
    <property type="component" value="Chromosome"/>
</dbReference>
<dbReference type="RefSeq" id="WP_216941560.1">
    <property type="nucleotide sequence ID" value="NZ_CP077062.1"/>
</dbReference>
<evidence type="ECO:0000313" key="2">
    <source>
        <dbReference type="Proteomes" id="UP000683575"/>
    </source>
</evidence>
<dbReference type="AlphaFoldDB" id="A0A975T2J5"/>
<sequence length="254" mass="27883">MSDPSPYIILDAAGWRVTNVDGDPTNGKIRYGKDDWELRVNWRPDRWFDGYLASRRHISPATAVTLVGEPTEMWAYHRRDHTVIGPVHGETFLEVRGEGMERAAFVELLDQLRRVHTGAFDARLPADVVRPHQAAATVTLLLSGVETPDGFDATTIAVPPYQQPYHFAAHVTGSVGCAWIDQYGAARASGDHAAQRQAVAAMSGSRRWPVLRGIQHAGDWSEEFWCVADDMAADKPPGDLHGRICPGAAHGTPT</sequence>
<gene>
    <name evidence="1" type="ORF">KRR39_08235</name>
</gene>
<dbReference type="EMBL" id="CP077062">
    <property type="protein sequence ID" value="QWZ09714.1"/>
    <property type="molecule type" value="Genomic_DNA"/>
</dbReference>
<name>A0A975T2J5_9ACTN</name>
<organism evidence="1 2">
    <name type="scientific">Nocardioides panacis</name>
    <dbReference type="NCBI Taxonomy" id="2849501"/>
    <lineage>
        <taxon>Bacteria</taxon>
        <taxon>Bacillati</taxon>
        <taxon>Actinomycetota</taxon>
        <taxon>Actinomycetes</taxon>
        <taxon>Propionibacteriales</taxon>
        <taxon>Nocardioidaceae</taxon>
        <taxon>Nocardioides</taxon>
    </lineage>
</organism>
<keyword evidence="2" id="KW-1185">Reference proteome</keyword>
<protein>
    <submittedName>
        <fullName evidence="1">Uncharacterized protein</fullName>
    </submittedName>
</protein>
<proteinExistence type="predicted"/>
<accession>A0A975T2J5</accession>